<gene>
    <name evidence="1" type="ORF">CLUMA_CG001420</name>
</gene>
<dbReference type="EMBL" id="CVRI01000004">
    <property type="protein sequence ID" value="CRK87624.1"/>
    <property type="molecule type" value="Genomic_DNA"/>
</dbReference>
<proteinExistence type="predicted"/>
<keyword evidence="2" id="KW-1185">Reference proteome</keyword>
<accession>A0A1J1HHV9</accession>
<reference evidence="1 2" key="1">
    <citation type="submission" date="2015-04" db="EMBL/GenBank/DDBJ databases">
        <authorList>
            <person name="Syromyatnikov M.Y."/>
            <person name="Popov V.N."/>
        </authorList>
    </citation>
    <scope>NUCLEOTIDE SEQUENCE [LARGE SCALE GENOMIC DNA]</scope>
</reference>
<name>A0A1J1HHV9_9DIPT</name>
<protein>
    <submittedName>
        <fullName evidence="1">CLUMA_CG001420, isoform A</fullName>
    </submittedName>
</protein>
<evidence type="ECO:0000313" key="2">
    <source>
        <dbReference type="Proteomes" id="UP000183832"/>
    </source>
</evidence>
<sequence length="59" mass="6758">MLTFANSNKVQTIGCKFSLVSFYQANNSRVTTLNGVRRSKIFAVMMEDDNPRISKERNQ</sequence>
<dbReference type="Proteomes" id="UP000183832">
    <property type="component" value="Unassembled WGS sequence"/>
</dbReference>
<organism evidence="1 2">
    <name type="scientific">Clunio marinus</name>
    <dbReference type="NCBI Taxonomy" id="568069"/>
    <lineage>
        <taxon>Eukaryota</taxon>
        <taxon>Metazoa</taxon>
        <taxon>Ecdysozoa</taxon>
        <taxon>Arthropoda</taxon>
        <taxon>Hexapoda</taxon>
        <taxon>Insecta</taxon>
        <taxon>Pterygota</taxon>
        <taxon>Neoptera</taxon>
        <taxon>Endopterygota</taxon>
        <taxon>Diptera</taxon>
        <taxon>Nematocera</taxon>
        <taxon>Chironomoidea</taxon>
        <taxon>Chironomidae</taxon>
        <taxon>Clunio</taxon>
    </lineage>
</organism>
<dbReference type="AlphaFoldDB" id="A0A1J1HHV9"/>
<evidence type="ECO:0000313" key="1">
    <source>
        <dbReference type="EMBL" id="CRK87624.1"/>
    </source>
</evidence>